<evidence type="ECO:0000313" key="1">
    <source>
        <dbReference type="EMBL" id="MCW9705738.1"/>
    </source>
</evidence>
<dbReference type="EMBL" id="JAGGJA010000001">
    <property type="protein sequence ID" value="MCW9705738.1"/>
    <property type="molecule type" value="Genomic_DNA"/>
</dbReference>
<name>A0ABT3PII1_9BACT</name>
<dbReference type="RefSeq" id="WP_265764401.1">
    <property type="nucleotide sequence ID" value="NZ_JAGGJA010000001.1"/>
</dbReference>
<gene>
    <name evidence="1" type="ORF">J6I44_02670</name>
</gene>
<proteinExistence type="predicted"/>
<accession>A0ABT3PII1</accession>
<evidence type="ECO:0000313" key="2">
    <source>
        <dbReference type="Proteomes" id="UP001207918"/>
    </source>
</evidence>
<organism evidence="1 2">
    <name type="scientific">Fodinibius salsisoli</name>
    <dbReference type="NCBI Taxonomy" id="2820877"/>
    <lineage>
        <taxon>Bacteria</taxon>
        <taxon>Pseudomonadati</taxon>
        <taxon>Balneolota</taxon>
        <taxon>Balneolia</taxon>
        <taxon>Balneolales</taxon>
        <taxon>Balneolaceae</taxon>
        <taxon>Fodinibius</taxon>
    </lineage>
</organism>
<reference evidence="1 2" key="1">
    <citation type="submission" date="2021-03" db="EMBL/GenBank/DDBJ databases">
        <title>Aliifodinibius sp. nov., a new bacterium isolated from saline soil.</title>
        <authorList>
            <person name="Galisteo C."/>
            <person name="De La Haba R."/>
            <person name="Sanchez-Porro C."/>
            <person name="Ventosa A."/>
        </authorList>
    </citation>
    <scope>NUCLEOTIDE SEQUENCE [LARGE SCALE GENOMIC DNA]</scope>
    <source>
        <strain evidence="1 2">1BSP15-2V2</strain>
    </source>
</reference>
<keyword evidence="2" id="KW-1185">Reference proteome</keyword>
<sequence>MRCRSSKAYRSIRSRTALELRGLGHYIKMSSRDQVILWKTPEVRLPLWFKNYNKSKSQLEVRSATLFPKDDQGLSTKTLNQGDITISSAERTIMEYLYDVPKREGFDEANYIMEGLASLRPNTLQQLLESCKSIRVKRLFICLAEDHNHRWFERLDSSTIDFWESKRKIMKGENLIRNSKL</sequence>
<dbReference type="Proteomes" id="UP001207918">
    <property type="component" value="Unassembled WGS sequence"/>
</dbReference>
<comment type="caution">
    <text evidence="1">The sequence shown here is derived from an EMBL/GenBank/DDBJ whole genome shotgun (WGS) entry which is preliminary data.</text>
</comment>
<dbReference type="Pfam" id="PF11459">
    <property type="entry name" value="AbiEi_3"/>
    <property type="match status" value="1"/>
</dbReference>
<dbReference type="InterPro" id="IPR021561">
    <property type="entry name" value="AbiEi_3"/>
</dbReference>
<protein>
    <submittedName>
        <fullName evidence="1">Type IV toxin-antitoxin system AbiEi family antitoxin domain-containing protein</fullName>
    </submittedName>
</protein>